<dbReference type="EMBL" id="ASRH01000005">
    <property type="protein sequence ID" value="EWG07110.1"/>
    <property type="molecule type" value="Genomic_DNA"/>
</dbReference>
<feature type="transmembrane region" description="Helical" evidence="1">
    <location>
        <begin position="42"/>
        <end position="69"/>
    </location>
</feature>
<keyword evidence="1" id="KW-0812">Transmembrane</keyword>
<sequence length="186" mass="20672">MLSMGLLLILGIIVLVVDFIFSMWNSYNAGRISSLRPVAGKLFYVLGGFLPMGYVLAIVITFIVSYLGYISYSSAVFLLSFSFLFFGLAFIVWGVMATYVTARTAVRGGGWLAWLVTIYDAFATIWDAWDYISGFFSNVRNLRRAIDSSDFSVIDVVLVLVTAFAAAFLVTYAAYREGRNAGRLLY</sequence>
<name>W7KII8_9CREN</name>
<feature type="transmembrane region" description="Helical" evidence="1">
    <location>
        <begin position="111"/>
        <end position="132"/>
    </location>
</feature>
<comment type="caution">
    <text evidence="2">The sequence shown here is derived from an EMBL/GenBank/DDBJ whole genome shotgun (WGS) entry which is preliminary data.</text>
</comment>
<feature type="transmembrane region" description="Helical" evidence="1">
    <location>
        <begin position="152"/>
        <end position="175"/>
    </location>
</feature>
<feature type="transmembrane region" description="Helical" evidence="1">
    <location>
        <begin position="6"/>
        <end position="30"/>
    </location>
</feature>
<organism evidence="2 3">
    <name type="scientific">Candidatus Aramenus sulfurataquae</name>
    <dbReference type="NCBI Taxonomy" id="1326980"/>
    <lineage>
        <taxon>Archaea</taxon>
        <taxon>Thermoproteota</taxon>
        <taxon>Thermoprotei</taxon>
        <taxon>Sulfolobales</taxon>
        <taxon>Sulfolobaceae</taxon>
        <taxon>Candidatus Aramenus</taxon>
    </lineage>
</organism>
<evidence type="ECO:0000256" key="1">
    <source>
        <dbReference type="SAM" id="Phobius"/>
    </source>
</evidence>
<reference evidence="2 3" key="1">
    <citation type="journal article" date="2014" name="Genome Announc.">
        <title>Draft Genome Sequence of the Sulfolobales Archaeon AZ1, Obtained through Metagenomic Analysis of a Mexican Hot Spring.</title>
        <authorList>
            <person name="Servin-Garciduenas L.E."/>
            <person name="Martinez-Romero E."/>
        </authorList>
    </citation>
    <scope>NUCLEOTIDE SEQUENCE [LARGE SCALE GENOMIC DNA]</scope>
    <source>
        <strain evidence="2">AZ1-illumnia</strain>
    </source>
</reference>
<evidence type="ECO:0000313" key="3">
    <source>
        <dbReference type="Proteomes" id="UP000054284"/>
    </source>
</evidence>
<accession>W7KII8</accession>
<keyword evidence="1" id="KW-1133">Transmembrane helix</keyword>
<dbReference type="Proteomes" id="UP000054284">
    <property type="component" value="Unassembled WGS sequence"/>
</dbReference>
<protein>
    <submittedName>
        <fullName evidence="2">Uncharacterized protein</fullName>
    </submittedName>
</protein>
<gene>
    <name evidence="2" type="ORF">ASUL_06303</name>
</gene>
<feature type="transmembrane region" description="Helical" evidence="1">
    <location>
        <begin position="75"/>
        <end position="99"/>
    </location>
</feature>
<keyword evidence="1" id="KW-0472">Membrane</keyword>
<keyword evidence="3" id="KW-1185">Reference proteome</keyword>
<evidence type="ECO:0000313" key="2">
    <source>
        <dbReference type="EMBL" id="EWG07110.1"/>
    </source>
</evidence>
<proteinExistence type="predicted"/>
<dbReference type="AlphaFoldDB" id="W7KII8"/>